<protein>
    <recommendedName>
        <fullName evidence="1">WIYLD domain-containing protein</fullName>
    </recommendedName>
</protein>
<dbReference type="Gene3D" id="1.10.8.850">
    <property type="entry name" value="Histone-lysine N methyltransferase , C-terminal domain-like"/>
    <property type="match status" value="1"/>
</dbReference>
<keyword evidence="3" id="KW-1185">Reference proteome</keyword>
<dbReference type="PANTHER" id="PTHR46450:SF1">
    <property type="entry name" value="INACTIVE HISTONE-LYSINE N-METHYLTRANSFERASE SUVR1-RELATED"/>
    <property type="match status" value="1"/>
</dbReference>
<dbReference type="PANTHER" id="PTHR46450">
    <property type="entry name" value="INACTIVE HISTONE-LYSINE N-METHYLTRANSFERASE SUVR1-RELATED"/>
    <property type="match status" value="1"/>
</dbReference>
<name>A0A9Q0J2E9_9ROSI</name>
<dbReference type="Pfam" id="PF10440">
    <property type="entry name" value="WIYLD"/>
    <property type="match status" value="1"/>
</dbReference>
<dbReference type="InterPro" id="IPR018848">
    <property type="entry name" value="WIYLD_domain"/>
</dbReference>
<dbReference type="Proteomes" id="UP001141552">
    <property type="component" value="Unassembled WGS sequence"/>
</dbReference>
<accession>A0A9Q0J2E9</accession>
<feature type="domain" description="WIYLD" evidence="1">
    <location>
        <begin position="6"/>
        <end position="58"/>
    </location>
</feature>
<evidence type="ECO:0000313" key="2">
    <source>
        <dbReference type="EMBL" id="KAJ4825527.1"/>
    </source>
</evidence>
<evidence type="ECO:0000259" key="1">
    <source>
        <dbReference type="Pfam" id="PF10440"/>
    </source>
</evidence>
<reference evidence="2" key="2">
    <citation type="journal article" date="2023" name="Plants (Basel)">
        <title>Annotation of the Turnera subulata (Passifloraceae) Draft Genome Reveals the S-Locus Evolved after the Divergence of Turneroideae from Passifloroideae in a Stepwise Manner.</title>
        <authorList>
            <person name="Henning P.M."/>
            <person name="Roalson E.H."/>
            <person name="Mir W."/>
            <person name="McCubbin A.G."/>
            <person name="Shore J.S."/>
        </authorList>
    </citation>
    <scope>NUCLEOTIDE SEQUENCE</scope>
    <source>
        <strain evidence="2">F60SS</strain>
    </source>
</reference>
<dbReference type="InterPro" id="IPR043017">
    <property type="entry name" value="WIYLD_dom_sf"/>
</dbReference>
<dbReference type="OrthoDB" id="1929977at2759"/>
<proteinExistence type="predicted"/>
<sequence>MLPNPKIVRAYKVMRAIGIIEDRVKPVLKRLVKVYDKNWEFIDDDEYRALVDAIFEEEAAQGSRTVAGAGELTDPHVVGRSLAPFSLSPQQRYAYKGKQPLVPQVAPKETGHVPFMALVPKDEPFTDDITSSPSFSVASSFFRENRANCEASAANLEIARMGGVKIYVTCNSMVGGPTFHMPRQQELLKSVEEKYLPSDPNFSVRKVLKDICECVLELAAD</sequence>
<gene>
    <name evidence="2" type="ORF">Tsubulata_025620</name>
</gene>
<organism evidence="2 3">
    <name type="scientific">Turnera subulata</name>
    <dbReference type="NCBI Taxonomy" id="218843"/>
    <lineage>
        <taxon>Eukaryota</taxon>
        <taxon>Viridiplantae</taxon>
        <taxon>Streptophyta</taxon>
        <taxon>Embryophyta</taxon>
        <taxon>Tracheophyta</taxon>
        <taxon>Spermatophyta</taxon>
        <taxon>Magnoliopsida</taxon>
        <taxon>eudicotyledons</taxon>
        <taxon>Gunneridae</taxon>
        <taxon>Pentapetalae</taxon>
        <taxon>rosids</taxon>
        <taxon>fabids</taxon>
        <taxon>Malpighiales</taxon>
        <taxon>Passifloraceae</taxon>
        <taxon>Turnera</taxon>
    </lineage>
</organism>
<reference evidence="2" key="1">
    <citation type="submission" date="2022-02" db="EMBL/GenBank/DDBJ databases">
        <authorList>
            <person name="Henning P.M."/>
            <person name="McCubbin A.G."/>
            <person name="Shore J.S."/>
        </authorList>
    </citation>
    <scope>NUCLEOTIDE SEQUENCE</scope>
    <source>
        <strain evidence="2">F60SS</strain>
        <tissue evidence="2">Leaves</tissue>
    </source>
</reference>
<evidence type="ECO:0000313" key="3">
    <source>
        <dbReference type="Proteomes" id="UP001141552"/>
    </source>
</evidence>
<comment type="caution">
    <text evidence="2">The sequence shown here is derived from an EMBL/GenBank/DDBJ whole genome shotgun (WGS) entry which is preliminary data.</text>
</comment>
<dbReference type="EMBL" id="JAKUCV010006869">
    <property type="protein sequence ID" value="KAJ4825527.1"/>
    <property type="molecule type" value="Genomic_DNA"/>
</dbReference>
<dbReference type="AlphaFoldDB" id="A0A9Q0J2E9"/>